<feature type="compositionally biased region" description="Polar residues" evidence="1">
    <location>
        <begin position="162"/>
        <end position="175"/>
    </location>
</feature>
<dbReference type="Proteomes" id="UP001049176">
    <property type="component" value="Chromosome 4"/>
</dbReference>
<organism evidence="3 4">
    <name type="scientific">Marasmius oreades</name>
    <name type="common">fairy-ring Marasmius</name>
    <dbReference type="NCBI Taxonomy" id="181124"/>
    <lineage>
        <taxon>Eukaryota</taxon>
        <taxon>Fungi</taxon>
        <taxon>Dikarya</taxon>
        <taxon>Basidiomycota</taxon>
        <taxon>Agaricomycotina</taxon>
        <taxon>Agaricomycetes</taxon>
        <taxon>Agaricomycetidae</taxon>
        <taxon>Agaricales</taxon>
        <taxon>Marasmiineae</taxon>
        <taxon>Marasmiaceae</taxon>
        <taxon>Marasmius</taxon>
    </lineage>
</organism>
<feature type="compositionally biased region" description="Low complexity" evidence="1">
    <location>
        <begin position="145"/>
        <end position="161"/>
    </location>
</feature>
<evidence type="ECO:0000256" key="1">
    <source>
        <dbReference type="SAM" id="MobiDB-lite"/>
    </source>
</evidence>
<dbReference type="GeneID" id="66077143"/>
<dbReference type="KEGG" id="more:E1B28_008067"/>
<name>A0A9P7UVK3_9AGAR</name>
<evidence type="ECO:0000313" key="4">
    <source>
        <dbReference type="Proteomes" id="UP001049176"/>
    </source>
</evidence>
<feature type="transmembrane region" description="Helical" evidence="2">
    <location>
        <begin position="34"/>
        <end position="54"/>
    </location>
</feature>
<gene>
    <name evidence="3" type="ORF">E1B28_008067</name>
</gene>
<accession>A0A9P7UVK3</accession>
<proteinExistence type="predicted"/>
<evidence type="ECO:0000256" key="2">
    <source>
        <dbReference type="SAM" id="Phobius"/>
    </source>
</evidence>
<keyword evidence="2" id="KW-0812">Transmembrane</keyword>
<evidence type="ECO:0000313" key="3">
    <source>
        <dbReference type="EMBL" id="KAG7094471.1"/>
    </source>
</evidence>
<keyword evidence="4" id="KW-1185">Reference proteome</keyword>
<keyword evidence="2" id="KW-1133">Transmembrane helix</keyword>
<dbReference type="AlphaFoldDB" id="A0A9P7UVK3"/>
<reference evidence="3" key="1">
    <citation type="journal article" date="2021" name="Genome Biol. Evol.">
        <title>The assembled and annotated genome of the fairy-ring fungus Marasmius oreades.</title>
        <authorList>
            <person name="Hiltunen M."/>
            <person name="Ament-Velasquez S.L."/>
            <person name="Johannesson H."/>
        </authorList>
    </citation>
    <scope>NUCLEOTIDE SEQUENCE</scope>
    <source>
        <strain evidence="3">03SP1</strain>
    </source>
</reference>
<comment type="caution">
    <text evidence="3">The sequence shown here is derived from an EMBL/GenBank/DDBJ whole genome shotgun (WGS) entry which is preliminary data.</text>
</comment>
<keyword evidence="2" id="KW-0472">Membrane</keyword>
<sequence length="187" mass="20274">MVKGKNVADLICSYLTELKFNSHPSNDKTPTTPVVGGTLGAVALIFLILAIHFYRHRRPNQYDQENKLPHQQPPLPTFLSSTITAGQHVTSPPIPVLMPQSPISTMNQQLETPVGIEKTTLVQQGLYQPSSYSHSMRPPPPPYSVAPSDQSVPSSPPSYSVANQPEPSQVMSPTKYSPDIAAGMMSG</sequence>
<dbReference type="EMBL" id="CM032184">
    <property type="protein sequence ID" value="KAG7094471.1"/>
    <property type="molecule type" value="Genomic_DNA"/>
</dbReference>
<dbReference type="RefSeq" id="XP_043010941.1">
    <property type="nucleotide sequence ID" value="XM_043152854.1"/>
</dbReference>
<feature type="region of interest" description="Disordered" evidence="1">
    <location>
        <begin position="128"/>
        <end position="187"/>
    </location>
</feature>
<protein>
    <submittedName>
        <fullName evidence="3">Uncharacterized protein</fullName>
    </submittedName>
</protein>